<dbReference type="Proteomes" id="UP000009138">
    <property type="component" value="Unassembled WGS sequence"/>
</dbReference>
<gene>
    <name evidence="1" type="ORF">RO3G_08563</name>
</gene>
<evidence type="ECO:0000313" key="1">
    <source>
        <dbReference type="EMBL" id="EIE83858.1"/>
    </source>
</evidence>
<dbReference type="RefSeq" id="XP_067519254.1">
    <property type="nucleotide sequence ID" value="XM_067663153.1"/>
</dbReference>
<accession>I1C5X8</accession>
<dbReference type="GeneID" id="93615534"/>
<organism evidence="1 2">
    <name type="scientific">Rhizopus delemar (strain RA 99-880 / ATCC MYA-4621 / FGSC 9543 / NRRL 43880)</name>
    <name type="common">Mucormycosis agent</name>
    <name type="synonym">Rhizopus arrhizus var. delemar</name>
    <dbReference type="NCBI Taxonomy" id="246409"/>
    <lineage>
        <taxon>Eukaryota</taxon>
        <taxon>Fungi</taxon>
        <taxon>Fungi incertae sedis</taxon>
        <taxon>Mucoromycota</taxon>
        <taxon>Mucoromycotina</taxon>
        <taxon>Mucoromycetes</taxon>
        <taxon>Mucorales</taxon>
        <taxon>Mucorineae</taxon>
        <taxon>Rhizopodaceae</taxon>
        <taxon>Rhizopus</taxon>
    </lineage>
</organism>
<sequence>MEITSGKDVQQPIILQSLRHIPSVEHGIKAMVASFAVKNAYCHSLIPRIFNMTFIGISTALALC</sequence>
<dbReference type="AlphaFoldDB" id="I1C5X8"/>
<reference evidence="1 2" key="1">
    <citation type="journal article" date="2009" name="PLoS Genet.">
        <title>Genomic analysis of the basal lineage fungus Rhizopus oryzae reveals a whole-genome duplication.</title>
        <authorList>
            <person name="Ma L.-J."/>
            <person name="Ibrahim A.S."/>
            <person name="Skory C."/>
            <person name="Grabherr M.G."/>
            <person name="Burger G."/>
            <person name="Butler M."/>
            <person name="Elias M."/>
            <person name="Idnurm A."/>
            <person name="Lang B.F."/>
            <person name="Sone T."/>
            <person name="Abe A."/>
            <person name="Calvo S.E."/>
            <person name="Corrochano L.M."/>
            <person name="Engels R."/>
            <person name="Fu J."/>
            <person name="Hansberg W."/>
            <person name="Kim J.-M."/>
            <person name="Kodira C.D."/>
            <person name="Koehrsen M.J."/>
            <person name="Liu B."/>
            <person name="Miranda-Saavedra D."/>
            <person name="O'Leary S."/>
            <person name="Ortiz-Castellanos L."/>
            <person name="Poulter R."/>
            <person name="Rodriguez-Romero J."/>
            <person name="Ruiz-Herrera J."/>
            <person name="Shen Y.-Q."/>
            <person name="Zeng Q."/>
            <person name="Galagan J."/>
            <person name="Birren B.W."/>
            <person name="Cuomo C.A."/>
            <person name="Wickes B.L."/>
        </authorList>
    </citation>
    <scope>NUCLEOTIDE SEQUENCE [LARGE SCALE GENOMIC DNA]</scope>
    <source>
        <strain evidence="2">RA 99-880 / ATCC MYA-4621 / FGSC 9543 / NRRL 43880</strain>
    </source>
</reference>
<name>I1C5X8_RHIO9</name>
<evidence type="ECO:0000313" key="2">
    <source>
        <dbReference type="Proteomes" id="UP000009138"/>
    </source>
</evidence>
<proteinExistence type="predicted"/>
<dbReference type="VEuPathDB" id="FungiDB:RO3G_08563"/>
<protein>
    <submittedName>
        <fullName evidence="1">Uncharacterized protein</fullName>
    </submittedName>
</protein>
<dbReference type="EMBL" id="CH476737">
    <property type="protein sequence ID" value="EIE83858.1"/>
    <property type="molecule type" value="Genomic_DNA"/>
</dbReference>
<keyword evidence="2" id="KW-1185">Reference proteome</keyword>
<dbReference type="InParanoid" id="I1C5X8"/>